<proteinExistence type="predicted"/>
<evidence type="ECO:0000256" key="5">
    <source>
        <dbReference type="SAM" id="MobiDB-lite"/>
    </source>
</evidence>
<sequence>MTKTDEELGWPEGKTANELDADDDIAEAEANHGLAGTSVGAIPSTDSANVLGDRKTKRVPTDHHMETMVVGQQQVGAIPSTSGPNALGGRKMKRCPTDSRPTTTPQGSVQAEQQDGEDEQRVGAVPILGIGADEPAPVEPPAPEPNLVNTEAPSAAEEEANDPVPSTNGPRPGIGGESTPVEPPAPEPNWLMNTEAPPVAEEESNEPVAIPVEDHGDLEAATPVDLEQKAHRGSSRRDRDMQLCIGGLGVLVLLLLSLCLWLWSQNSKQDGIDQPTTAPNTTEAPMANISASNVNDPVSLSPGGDLLGLLPEYTQARIQRGSTNPQTKAYDWLLADPQFLNYSDSRLLQRYAMAVLGYSAELEGIRHDWLDHDYHECDWEQDAAPRNFILKSNCNLEEEIQRLWFYDDQQGSLPPELGLLTTVINVGMQNGKLTGVLPSQIGQLRDLEILSIHTNGISGSLPTELGLCQQLLDLRIHQNLLGGPLPSEMGMMSRLRYFWGLDNMFTGPLPSELGQMQELMGMELFANNFNGTIPTELGKLVNLGEFTADENQFSGPIPSEFGELSHLALFFIQGNRLSGAIPSELGRMSSVYRFYCYANELSGSLPTELGTKESVMVCVWLLDRSSSLFTIKSFAPTGLMSRMEIALLHDNQLTGSIPSELGGWTRLWATYLNFNIQTGVIPHEWGDALTLKYDNGTDRNVFGGALPSELGLLSSLHYFWLPNGNLEGTIPSQFGMMSALSAMSLANNSQLGGSVPAELLALRNVSLVHLNVSGTNVIRA</sequence>
<comment type="subcellular location">
    <subcellularLocation>
        <location evidence="1">Membrane</location>
        <topology evidence="1">Single-pass membrane protein</topology>
    </subcellularLocation>
</comment>
<keyword evidence="6" id="KW-0812">Transmembrane</keyword>
<keyword evidence="3" id="KW-0732">Signal</keyword>
<feature type="transmembrane region" description="Helical" evidence="6">
    <location>
        <begin position="243"/>
        <end position="263"/>
    </location>
</feature>
<dbReference type="Proteomes" id="UP001153069">
    <property type="component" value="Unassembled WGS sequence"/>
</dbReference>
<feature type="compositionally biased region" description="Polar residues" evidence="5">
    <location>
        <begin position="70"/>
        <end position="84"/>
    </location>
</feature>
<dbReference type="PANTHER" id="PTHR48053:SF32">
    <property type="entry name" value="LEUCINE RICH REPEAT FAMILY PROTEIN, EXPRESSED"/>
    <property type="match status" value="1"/>
</dbReference>
<evidence type="ECO:0000313" key="8">
    <source>
        <dbReference type="Proteomes" id="UP001153069"/>
    </source>
</evidence>
<evidence type="ECO:0000256" key="1">
    <source>
        <dbReference type="ARBA" id="ARBA00004167"/>
    </source>
</evidence>
<dbReference type="AlphaFoldDB" id="A0A9N8ELL9"/>
<dbReference type="Gene3D" id="3.80.10.10">
    <property type="entry name" value="Ribonuclease Inhibitor"/>
    <property type="match status" value="3"/>
</dbReference>
<evidence type="ECO:0000256" key="6">
    <source>
        <dbReference type="SAM" id="Phobius"/>
    </source>
</evidence>
<evidence type="ECO:0000313" key="7">
    <source>
        <dbReference type="EMBL" id="CAB9521309.1"/>
    </source>
</evidence>
<keyword evidence="6" id="KW-1133">Transmembrane helix</keyword>
<evidence type="ECO:0000256" key="4">
    <source>
        <dbReference type="ARBA" id="ARBA00022737"/>
    </source>
</evidence>
<dbReference type="FunFam" id="3.80.10.10:FF:000041">
    <property type="entry name" value="LRR receptor-like serine/threonine-protein kinase ERECTA"/>
    <property type="match status" value="1"/>
</dbReference>
<feature type="compositionally biased region" description="Basic and acidic residues" evidence="5">
    <location>
        <begin position="226"/>
        <end position="238"/>
    </location>
</feature>
<evidence type="ECO:0000256" key="2">
    <source>
        <dbReference type="ARBA" id="ARBA00022614"/>
    </source>
</evidence>
<dbReference type="GO" id="GO:0016020">
    <property type="term" value="C:membrane"/>
    <property type="evidence" value="ECO:0007669"/>
    <property type="project" value="UniProtKB-SubCell"/>
</dbReference>
<feature type="region of interest" description="Disordered" evidence="5">
    <location>
        <begin position="28"/>
        <end position="193"/>
    </location>
</feature>
<dbReference type="PANTHER" id="PTHR48053">
    <property type="entry name" value="LEUCINE RICH REPEAT FAMILY PROTEIN, EXPRESSED"/>
    <property type="match status" value="1"/>
</dbReference>
<dbReference type="InterPro" id="IPR051716">
    <property type="entry name" value="Plant_RL_S/T_kinase"/>
</dbReference>
<feature type="compositionally biased region" description="Polar residues" evidence="5">
    <location>
        <begin position="99"/>
        <end position="113"/>
    </location>
</feature>
<keyword evidence="4" id="KW-0677">Repeat</keyword>
<evidence type="ECO:0000256" key="3">
    <source>
        <dbReference type="ARBA" id="ARBA00022729"/>
    </source>
</evidence>
<dbReference type="SUPFAM" id="SSF52058">
    <property type="entry name" value="L domain-like"/>
    <property type="match status" value="1"/>
</dbReference>
<keyword evidence="6" id="KW-0472">Membrane</keyword>
<name>A0A9N8ELL9_9STRA</name>
<accession>A0A9N8ELL9</accession>
<comment type="caution">
    <text evidence="7">The sequence shown here is derived from an EMBL/GenBank/DDBJ whole genome shotgun (WGS) entry which is preliminary data.</text>
</comment>
<keyword evidence="8" id="KW-1185">Reference proteome</keyword>
<organism evidence="7 8">
    <name type="scientific">Seminavis robusta</name>
    <dbReference type="NCBI Taxonomy" id="568900"/>
    <lineage>
        <taxon>Eukaryota</taxon>
        <taxon>Sar</taxon>
        <taxon>Stramenopiles</taxon>
        <taxon>Ochrophyta</taxon>
        <taxon>Bacillariophyta</taxon>
        <taxon>Bacillariophyceae</taxon>
        <taxon>Bacillariophycidae</taxon>
        <taxon>Naviculales</taxon>
        <taxon>Naviculaceae</taxon>
        <taxon>Seminavis</taxon>
    </lineage>
</organism>
<protein>
    <submittedName>
        <fullName evidence="7">Leucine rich repeat</fullName>
    </submittedName>
</protein>
<dbReference type="InterPro" id="IPR032675">
    <property type="entry name" value="LRR_dom_sf"/>
</dbReference>
<dbReference type="EMBL" id="CAICTM010001182">
    <property type="protein sequence ID" value="CAB9521309.1"/>
    <property type="molecule type" value="Genomic_DNA"/>
</dbReference>
<gene>
    <name evidence="7" type="ORF">SEMRO_1184_G250080.1</name>
</gene>
<reference evidence="7" key="1">
    <citation type="submission" date="2020-06" db="EMBL/GenBank/DDBJ databases">
        <authorList>
            <consortium name="Plant Systems Biology data submission"/>
        </authorList>
    </citation>
    <scope>NUCLEOTIDE SEQUENCE</scope>
    <source>
        <strain evidence="7">D6</strain>
    </source>
</reference>
<keyword evidence="2" id="KW-0433">Leucine-rich repeat</keyword>
<feature type="region of interest" description="Disordered" evidence="5">
    <location>
        <begin position="215"/>
        <end position="238"/>
    </location>
</feature>